<dbReference type="AlphaFoldDB" id="A0A4Q7NMW4"/>
<dbReference type="EMBL" id="SGXC01000001">
    <property type="protein sequence ID" value="RZS86392.1"/>
    <property type="molecule type" value="Genomic_DNA"/>
</dbReference>
<feature type="domain" description="Amidohydrolase-related" evidence="1">
    <location>
        <begin position="61"/>
        <end position="411"/>
    </location>
</feature>
<dbReference type="OrthoDB" id="9782972at2"/>
<dbReference type="PANTHER" id="PTHR43135">
    <property type="entry name" value="ALPHA-D-RIBOSE 1-METHYLPHOSPHONATE 5-TRIPHOSPHATE DIPHOSPHATASE"/>
    <property type="match status" value="1"/>
</dbReference>
<dbReference type="Gene3D" id="3.20.20.140">
    <property type="entry name" value="Metal-dependent hydrolases"/>
    <property type="match status" value="1"/>
</dbReference>
<dbReference type="InterPro" id="IPR032466">
    <property type="entry name" value="Metal_Hydrolase"/>
</dbReference>
<dbReference type="Proteomes" id="UP000292445">
    <property type="component" value="Unassembled WGS sequence"/>
</dbReference>
<gene>
    <name evidence="2" type="ORF">EV675_2432</name>
</gene>
<dbReference type="RefSeq" id="WP_130357490.1">
    <property type="nucleotide sequence ID" value="NZ_SGXC01000001.1"/>
</dbReference>
<evidence type="ECO:0000313" key="2">
    <source>
        <dbReference type="EMBL" id="RZS86392.1"/>
    </source>
</evidence>
<accession>A0A4Q7NMW4</accession>
<dbReference type="InterPro" id="IPR057744">
    <property type="entry name" value="OTAase-like"/>
</dbReference>
<proteinExistence type="predicted"/>
<dbReference type="SUPFAM" id="SSF51338">
    <property type="entry name" value="Composite domain of metallo-dependent hydrolases"/>
    <property type="match status" value="1"/>
</dbReference>
<dbReference type="Pfam" id="PF01979">
    <property type="entry name" value="Amidohydro_1"/>
    <property type="match status" value="1"/>
</dbReference>
<protein>
    <submittedName>
        <fullName evidence="2">Imidazolonepropionase-like amidohydrolase</fullName>
    </submittedName>
</protein>
<dbReference type="PANTHER" id="PTHR43135:SF3">
    <property type="entry name" value="ALPHA-D-RIBOSE 1-METHYLPHOSPHONATE 5-TRIPHOSPHATE DIPHOSPHATASE"/>
    <property type="match status" value="1"/>
</dbReference>
<comment type="caution">
    <text evidence="2">The sequence shown here is derived from an EMBL/GenBank/DDBJ whole genome shotgun (WGS) entry which is preliminary data.</text>
</comment>
<reference evidence="2 3" key="1">
    <citation type="submission" date="2019-02" db="EMBL/GenBank/DDBJ databases">
        <title>Genomic Encyclopedia of Type Strains, Phase IV (KMG-IV): sequencing the most valuable type-strain genomes for metagenomic binning, comparative biology and taxonomic classification.</title>
        <authorList>
            <person name="Goeker M."/>
        </authorList>
    </citation>
    <scope>NUCLEOTIDE SEQUENCE [LARGE SCALE GENOMIC DNA]</scope>
    <source>
        <strain evidence="2 3">K24</strain>
    </source>
</reference>
<keyword evidence="2" id="KW-0378">Hydrolase</keyword>
<sequence length="450" mass="48644">MGEPAYILKGQVIDGTLDAPIARGAVVTQGEEIAWVGEEAALPPSYARSGAQVIDLPGRSILPGLVDGHIHISFGEARSEEELALYTPVEFRTLKAVWNAKKVLQAGVTSAFDAATTFNIAQSVRDAIDSGMFEGPRLAVSGRQLTSHQGLEDSFPNWMEFPPGQAGVLIRSRDELVEQIRYQVKDGVDAIKVSGSNDSFITPDSLDGSAFTYDEYRIVADEAHRLGRMCTVHARSRDAVADAARAGFDVIFHASFIDDEGIDLCLRNGCVIVPTLPLLVNAIEATGGSANPANAGFQREVDAALTNLGRASRAGVPLVPGSESGWSPVPYGQWHAREMQIFVDDLGLSPGQALHAGTLGATRLFRRFGGRVGKLEAGRYADIIVVDGDPLADIGLLQKPSRFDLILKAGRPVDRTPPAPRRPMHYERHKMFLNGIFHYDQEAGRGVLRR</sequence>
<evidence type="ECO:0000259" key="1">
    <source>
        <dbReference type="Pfam" id="PF01979"/>
    </source>
</evidence>
<dbReference type="InterPro" id="IPR011059">
    <property type="entry name" value="Metal-dep_hydrolase_composite"/>
</dbReference>
<name>A0A4Q7NMW4_9BURK</name>
<dbReference type="Gene3D" id="2.30.40.10">
    <property type="entry name" value="Urease, subunit C, domain 1"/>
    <property type="match status" value="1"/>
</dbReference>
<dbReference type="InterPro" id="IPR051781">
    <property type="entry name" value="Metallo-dep_Hydrolase"/>
</dbReference>
<keyword evidence="3" id="KW-1185">Reference proteome</keyword>
<evidence type="ECO:0000313" key="3">
    <source>
        <dbReference type="Proteomes" id="UP000292445"/>
    </source>
</evidence>
<dbReference type="CDD" id="cd01299">
    <property type="entry name" value="Met_dep_hydrolase_A"/>
    <property type="match status" value="1"/>
</dbReference>
<organism evidence="2 3">
    <name type="scientific">Pigmentiphaga kullae</name>
    <dbReference type="NCBI Taxonomy" id="151784"/>
    <lineage>
        <taxon>Bacteria</taxon>
        <taxon>Pseudomonadati</taxon>
        <taxon>Pseudomonadota</taxon>
        <taxon>Betaproteobacteria</taxon>
        <taxon>Burkholderiales</taxon>
        <taxon>Alcaligenaceae</taxon>
        <taxon>Pigmentiphaga</taxon>
    </lineage>
</organism>
<dbReference type="GO" id="GO:0016810">
    <property type="term" value="F:hydrolase activity, acting on carbon-nitrogen (but not peptide) bonds"/>
    <property type="evidence" value="ECO:0007669"/>
    <property type="project" value="InterPro"/>
</dbReference>
<dbReference type="SUPFAM" id="SSF51556">
    <property type="entry name" value="Metallo-dependent hydrolases"/>
    <property type="match status" value="1"/>
</dbReference>
<dbReference type="InterPro" id="IPR006680">
    <property type="entry name" value="Amidohydro-rel"/>
</dbReference>